<comment type="caution">
    <text evidence="2">The sequence shown here is derived from an EMBL/GenBank/DDBJ whole genome shotgun (WGS) entry which is preliminary data.</text>
</comment>
<protein>
    <submittedName>
        <fullName evidence="2">Condensation domain-containing protein</fullName>
    </submittedName>
</protein>
<dbReference type="InterPro" id="IPR023213">
    <property type="entry name" value="CAT-like_dom_sf"/>
</dbReference>
<dbReference type="Gene3D" id="3.30.559.30">
    <property type="entry name" value="Nonribosomal peptide synthetase, condensation domain"/>
    <property type="match status" value="1"/>
</dbReference>
<organism evidence="2 3">
    <name type="scientific">Almyronema epifaneia S1</name>
    <dbReference type="NCBI Taxonomy" id="2991925"/>
    <lineage>
        <taxon>Bacteria</taxon>
        <taxon>Bacillati</taxon>
        <taxon>Cyanobacteriota</taxon>
        <taxon>Cyanophyceae</taxon>
        <taxon>Nodosilineales</taxon>
        <taxon>Nodosilineaceae</taxon>
        <taxon>Almyronema</taxon>
        <taxon>Almyronema epifaneia</taxon>
    </lineage>
</organism>
<evidence type="ECO:0000313" key="2">
    <source>
        <dbReference type="EMBL" id="MFE4108591.1"/>
    </source>
</evidence>
<feature type="domain" description="Condensation" evidence="1">
    <location>
        <begin position="47"/>
        <end position="488"/>
    </location>
</feature>
<dbReference type="RefSeq" id="WP_377968216.1">
    <property type="nucleotide sequence ID" value="NZ_JBHZOL010000117.1"/>
</dbReference>
<name>A0ABW6IK24_9CYAN</name>
<dbReference type="Gene3D" id="3.30.559.10">
    <property type="entry name" value="Chloramphenicol acetyltransferase-like domain"/>
    <property type="match status" value="1"/>
</dbReference>
<dbReference type="PANTHER" id="PTHR45398">
    <property type="match status" value="1"/>
</dbReference>
<dbReference type="SUPFAM" id="SSF52777">
    <property type="entry name" value="CoA-dependent acyltransferases"/>
    <property type="match status" value="2"/>
</dbReference>
<dbReference type="Proteomes" id="UP001600165">
    <property type="component" value="Unassembled WGS sequence"/>
</dbReference>
<dbReference type="CDD" id="cd19531">
    <property type="entry name" value="LCL_NRPS-like"/>
    <property type="match status" value="1"/>
</dbReference>
<proteinExistence type="predicted"/>
<dbReference type="PANTHER" id="PTHR45398:SF1">
    <property type="entry name" value="ENZYME, PUTATIVE (JCVI)-RELATED"/>
    <property type="match status" value="1"/>
</dbReference>
<reference evidence="2 3" key="1">
    <citation type="submission" date="2024-10" db="EMBL/GenBank/DDBJ databases">
        <authorList>
            <person name="Ratan Roy A."/>
            <person name="Morales Sandoval P.H."/>
            <person name="De Los Santos Villalobos S."/>
            <person name="Chakraborty S."/>
            <person name="Mukherjee J."/>
        </authorList>
    </citation>
    <scope>NUCLEOTIDE SEQUENCE [LARGE SCALE GENOMIC DNA]</scope>
    <source>
        <strain evidence="2 3">S1</strain>
    </source>
</reference>
<keyword evidence="3" id="KW-1185">Reference proteome</keyword>
<evidence type="ECO:0000259" key="1">
    <source>
        <dbReference type="Pfam" id="PF00668"/>
    </source>
</evidence>
<sequence>MRDLSQQLADLSPAQRSLLEKRLQQQGLRLPSSLPIPQRSPAAPDNEEPLSFAQQRLWFIHQLDLNSSFYNVFSGLRLQGRLDVAVLEKALQAVVQRHDTLRTTFTTNAEGQPVQVIQPSATVSLVQQDLSLSGNPAAAAQQLAQQEAHGSFDLTQPLLRLTLLKLAATDHLLLVTLHHIIADRWSLGIFIQELQQLYEALSCQQPAPLKPLPIQYADFAVWQRQWLQGLELERQLSYWRQQLAALPVLNLPSDRPRPTVPTFQGATYPITFAQPLADALKNLSVQSGVTLFTVLLAAFKILLQRYSHQNDIVVGTDIANRNRVETEGLIGLLVNTLVLRTDLAGDPTCLELLQRVRDGLLGAYAHQDLPFERLVAALNPERHLSQMVPLFQVKFDLQLAPLQPLSLGDLTVHPLVFDNETTKFELRLNLVDSEAGLRGQVEYSTDLFERPTIARLVGHFQTLLENLVARPQQRLSELPLLTSAERQQHQAWN</sequence>
<dbReference type="InterPro" id="IPR001242">
    <property type="entry name" value="Condensation_dom"/>
</dbReference>
<evidence type="ECO:0000313" key="3">
    <source>
        <dbReference type="Proteomes" id="UP001600165"/>
    </source>
</evidence>
<feature type="non-terminal residue" evidence="2">
    <location>
        <position position="493"/>
    </location>
</feature>
<gene>
    <name evidence="2" type="ORF">ACFVKH_20130</name>
</gene>
<dbReference type="Pfam" id="PF00668">
    <property type="entry name" value="Condensation"/>
    <property type="match status" value="1"/>
</dbReference>
<accession>A0ABW6IK24</accession>
<dbReference type="EMBL" id="JBHZOL010000117">
    <property type="protein sequence ID" value="MFE4108591.1"/>
    <property type="molecule type" value="Genomic_DNA"/>
</dbReference>